<proteinExistence type="predicted"/>
<organism evidence="3 4">
    <name type="scientific">Candidatus Brachybacterium merdavium</name>
    <dbReference type="NCBI Taxonomy" id="2838513"/>
    <lineage>
        <taxon>Bacteria</taxon>
        <taxon>Bacillati</taxon>
        <taxon>Actinomycetota</taxon>
        <taxon>Actinomycetes</taxon>
        <taxon>Micrococcales</taxon>
        <taxon>Dermabacteraceae</taxon>
        <taxon>Brachybacterium</taxon>
    </lineage>
</organism>
<dbReference type="GO" id="GO:0004386">
    <property type="term" value="F:helicase activity"/>
    <property type="evidence" value="ECO:0007669"/>
    <property type="project" value="UniProtKB-KW"/>
</dbReference>
<reference evidence="3" key="2">
    <citation type="submission" date="2021-04" db="EMBL/GenBank/DDBJ databases">
        <authorList>
            <person name="Gilroy R."/>
        </authorList>
    </citation>
    <scope>NUCLEOTIDE SEQUENCE</scope>
    <source>
        <strain evidence="3">ChiHjej13B12-24818</strain>
    </source>
</reference>
<feature type="region of interest" description="Disordered" evidence="1">
    <location>
        <begin position="205"/>
        <end position="224"/>
    </location>
</feature>
<keyword evidence="3" id="KW-0547">Nucleotide-binding</keyword>
<dbReference type="AlphaFoldDB" id="A0A9D2LD32"/>
<evidence type="ECO:0000256" key="1">
    <source>
        <dbReference type="SAM" id="MobiDB-lite"/>
    </source>
</evidence>
<comment type="caution">
    <text evidence="3">The sequence shown here is derived from an EMBL/GenBank/DDBJ whole genome shotgun (WGS) entry which is preliminary data.</text>
</comment>
<gene>
    <name evidence="3" type="ORF">H9786_07650</name>
</gene>
<dbReference type="EMBL" id="DWZH01000055">
    <property type="protein sequence ID" value="HJB10392.1"/>
    <property type="molecule type" value="Genomic_DNA"/>
</dbReference>
<evidence type="ECO:0000313" key="3">
    <source>
        <dbReference type="EMBL" id="HJB10392.1"/>
    </source>
</evidence>
<feature type="domain" description="Helicase XPB/Ssl2 N-terminal" evidence="2">
    <location>
        <begin position="460"/>
        <end position="580"/>
    </location>
</feature>
<evidence type="ECO:0000313" key="4">
    <source>
        <dbReference type="Proteomes" id="UP000823823"/>
    </source>
</evidence>
<dbReference type="Proteomes" id="UP000823823">
    <property type="component" value="Unassembled WGS sequence"/>
</dbReference>
<evidence type="ECO:0000259" key="2">
    <source>
        <dbReference type="Pfam" id="PF13625"/>
    </source>
</evidence>
<dbReference type="Pfam" id="PF13625">
    <property type="entry name" value="Helicase_C_3"/>
    <property type="match status" value="1"/>
</dbReference>
<keyword evidence="3" id="KW-0378">Hydrolase</keyword>
<keyword evidence="3" id="KW-0347">Helicase</keyword>
<protein>
    <submittedName>
        <fullName evidence="3">Helicase-associated domain-containing protein</fullName>
    </submittedName>
</protein>
<accession>A0A9D2LD32</accession>
<dbReference type="InterPro" id="IPR032830">
    <property type="entry name" value="XPB/Ssl2_N"/>
</dbReference>
<keyword evidence="3" id="KW-0067">ATP-binding</keyword>
<reference evidence="3" key="1">
    <citation type="journal article" date="2021" name="PeerJ">
        <title>Extensive microbial diversity within the chicken gut microbiome revealed by metagenomics and culture.</title>
        <authorList>
            <person name="Gilroy R."/>
            <person name="Ravi A."/>
            <person name="Getino M."/>
            <person name="Pursley I."/>
            <person name="Horton D.L."/>
            <person name="Alikhan N.F."/>
            <person name="Baker D."/>
            <person name="Gharbi K."/>
            <person name="Hall N."/>
            <person name="Watson M."/>
            <person name="Adriaenssens E.M."/>
            <person name="Foster-Nyarko E."/>
            <person name="Jarju S."/>
            <person name="Secka A."/>
            <person name="Antonio M."/>
            <person name="Oren A."/>
            <person name="Chaudhuri R.R."/>
            <person name="La Ragione R."/>
            <person name="Hildebrand F."/>
            <person name="Pallen M.J."/>
        </authorList>
    </citation>
    <scope>NUCLEOTIDE SEQUENCE</scope>
    <source>
        <strain evidence="3">ChiHjej13B12-24818</strain>
    </source>
</reference>
<sequence length="723" mass="76651">MTAAIRSLADSLRRFGDDRLEALLVARPDLAAPLPKGIGPLAARAAGATSARRALSALTLPELHLVEALAVLADGASPRELAEAVSSDPATISPAVERLMTLAVVWGEDELHLIRPLREGLRAPAGLAPAETDDPDPERAQHLIDAALAARPSLFEVFETLAWGPADVQGAGRLAQDLEQAGIVRAGDDGTLRIPRSVHLALRGGRVRRSHAAQRPAPEGPPLTERIRGARAAQAVERAFEALRLLGTVRSFDEDPPGVLRRGGLPQRDLRRLAERAGATVVAYATVLQSAWQIGLIGHDGQEWRPTRDWDSHRAQPTEQRWAELALAWARGHHLAAVVGTPDAGGANRSLLSDLTRRDGVRTRRGSVLRALRTSPGISATEESLAASLAWAFPLVPAEVIEEETTAVLREGEALGVIDSGALTVLGSELVLALDEDLPQADARLAHVLQEIAPAPVDEVLLDSDLTAVIPGRPAEQLLPLLDWGEVVSRGGALTLRFTAASLRGALGAGRDAEQLLELLRSVSRGPVPQSLEYLVRDEQRRHGRVRISRATTVLSADAEVLDLLQVAPEAEALNLHRLAPTVAVTMSDPGFALQTARRAGLSPQAVGADGRAAGPELSHSLAGGPIDQDLLTADGPELRLPPAEAVARIRAAEEDGVDLSVTDRLLDAIAQGGELPLGIVDGRGGVVVKHAQPLSLEGGRLRARESGREEEFTVLVHRVTLG</sequence>
<name>A0A9D2LD32_9MICO</name>